<dbReference type="STRING" id="646529.Desaci_4141"/>
<proteinExistence type="predicted"/>
<gene>
    <name evidence="1" type="ordered locus">Desaci_4141</name>
</gene>
<dbReference type="AlphaFoldDB" id="I4DB29"/>
<sequence>MSLTRLKIFAAESVEVLEKHVNSFLSKEDIELKQLDYETDGYEKPYSVAILYHEKSESSNKRQFWRDKIFK</sequence>
<protein>
    <submittedName>
        <fullName evidence="1">Uncharacterized protein</fullName>
    </submittedName>
</protein>
<dbReference type="HOGENOM" id="CLU_2733416_0_0_9"/>
<dbReference type="OrthoDB" id="9878406at2"/>
<accession>I4DB29</accession>
<keyword evidence="2" id="KW-1185">Reference proteome</keyword>
<dbReference type="EMBL" id="CP003639">
    <property type="protein sequence ID" value="AFM43003.1"/>
    <property type="molecule type" value="Genomic_DNA"/>
</dbReference>
<dbReference type="Proteomes" id="UP000002892">
    <property type="component" value="Chromosome"/>
</dbReference>
<evidence type="ECO:0000313" key="1">
    <source>
        <dbReference type="EMBL" id="AFM43003.1"/>
    </source>
</evidence>
<organism evidence="1 2">
    <name type="scientific">Desulfosporosinus acidiphilus (strain DSM 22704 / JCM 16185 / SJ4)</name>
    <dbReference type="NCBI Taxonomy" id="646529"/>
    <lineage>
        <taxon>Bacteria</taxon>
        <taxon>Bacillati</taxon>
        <taxon>Bacillota</taxon>
        <taxon>Clostridia</taxon>
        <taxon>Eubacteriales</taxon>
        <taxon>Desulfitobacteriaceae</taxon>
        <taxon>Desulfosporosinus</taxon>
    </lineage>
</organism>
<dbReference type="RefSeq" id="WP_014828989.1">
    <property type="nucleotide sequence ID" value="NC_018068.1"/>
</dbReference>
<reference evidence="1 2" key="1">
    <citation type="journal article" date="2012" name="J. Bacteriol.">
        <title>Complete genome sequences of Desulfosporosinus orientis DSM765T, Desulfosporosinus youngiae DSM17734T, Desulfosporosinus meridiei DSM13257T, and Desulfosporosinus acidiphilus DSM22704T.</title>
        <authorList>
            <person name="Pester M."/>
            <person name="Brambilla E."/>
            <person name="Alazard D."/>
            <person name="Rattei T."/>
            <person name="Weinmaier T."/>
            <person name="Han J."/>
            <person name="Lucas S."/>
            <person name="Lapidus A."/>
            <person name="Cheng J.F."/>
            <person name="Goodwin L."/>
            <person name="Pitluck S."/>
            <person name="Peters L."/>
            <person name="Ovchinnikova G."/>
            <person name="Teshima H."/>
            <person name="Detter J.C."/>
            <person name="Han C.S."/>
            <person name="Tapia R."/>
            <person name="Land M.L."/>
            <person name="Hauser L."/>
            <person name="Kyrpides N.C."/>
            <person name="Ivanova N.N."/>
            <person name="Pagani I."/>
            <person name="Huntmann M."/>
            <person name="Wei C.L."/>
            <person name="Davenport K.W."/>
            <person name="Daligault H."/>
            <person name="Chain P.S."/>
            <person name="Chen A."/>
            <person name="Mavromatis K."/>
            <person name="Markowitz V."/>
            <person name="Szeto E."/>
            <person name="Mikhailova N."/>
            <person name="Pati A."/>
            <person name="Wagner M."/>
            <person name="Woyke T."/>
            <person name="Ollivier B."/>
            <person name="Klenk H.P."/>
            <person name="Spring S."/>
            <person name="Loy A."/>
        </authorList>
    </citation>
    <scope>NUCLEOTIDE SEQUENCE [LARGE SCALE GENOMIC DNA]</scope>
    <source>
        <strain evidence="2">DSM 22704 / JCM 16185 / SJ4</strain>
    </source>
</reference>
<name>I4DB29_DESAJ</name>
<evidence type="ECO:0000313" key="2">
    <source>
        <dbReference type="Proteomes" id="UP000002892"/>
    </source>
</evidence>
<dbReference type="KEGG" id="dai:Desaci_4141"/>